<comment type="similarity">
    <text evidence="1">Belongs to the peptidase S1 family.</text>
</comment>
<dbReference type="Gene3D" id="2.115.10.10">
    <property type="entry name" value="Tachylectin 2"/>
    <property type="match status" value="1"/>
</dbReference>
<keyword evidence="7" id="KW-1185">Reference proteome</keyword>
<dbReference type="PRINTS" id="PR00722">
    <property type="entry name" value="CHYMOTRYPSIN"/>
</dbReference>
<evidence type="ECO:0000259" key="5">
    <source>
        <dbReference type="PROSITE" id="PS50240"/>
    </source>
</evidence>
<sequence length="614" mass="63816">MAKAVDTVTGGRRLAKLGVLATALTVSLIGLTAPAAHAEGGTTPKGVKGASTSPLVISKDKLPANAVKLPGKISLPKAGKHGATFQKGTATTGAMSPNIVGGSPVNASDYPYVVGIETYFLVDDGGEYLDPYISTCTGTILSSTKILTAGHCTVDYAFGVTWVTAGANQLDTDPQAGFVDFVKSTWTDQTFNYAAYISGNAPAPVDDVSVLTLLQPLPSAYTPINLQAQGDQSAYAAGTSATAVGYGVTSTDAEDSGTLRAVTVPIADDTTCGSAMGSGYDANRMTCAGTETMGTCFGDSGGPLVVNGVEVGITDWTSNECAGAGNYGVFERLSYYSNAVSQDLTRSPVSNLDFGGDGHADLFARDSAGDLVEYSGSGLLNGLNGFSTTGPILAGTGWQGYKKLFRVSDWLGDGLESVMATDSTGHLFLYPGDGECCFTGEKIQIGTGWNKFSDIMVVNNWTNDGLPDLLGRTPTGDLYLYESDQNGGWKNGGIGIKIGTAWNSFNTVLTPGIWKGDGHQTLIGRTTNGDLYLYESDGHGGWLNGGIGVKIGSAWNSFSIFLSPGDWNGDNQVDLIGITPAGAMRLYETDGKGNWLNASGQQIGNGWNAYNTVF</sequence>
<protein>
    <recommendedName>
        <fullName evidence="5">Peptidase S1 domain-containing protein</fullName>
    </recommendedName>
</protein>
<reference evidence="6" key="1">
    <citation type="submission" date="2021-01" db="EMBL/GenBank/DDBJ databases">
        <title>Whole genome shotgun sequence of Rugosimonospora africana NBRC 104875.</title>
        <authorList>
            <person name="Komaki H."/>
            <person name="Tamura T."/>
        </authorList>
    </citation>
    <scope>NUCLEOTIDE SEQUENCE</scope>
    <source>
        <strain evidence="6">NBRC 104875</strain>
    </source>
</reference>
<keyword evidence="3" id="KW-0720">Serine protease</keyword>
<name>A0A8J3VNP7_9ACTN</name>
<dbReference type="Proteomes" id="UP000642748">
    <property type="component" value="Unassembled WGS sequence"/>
</dbReference>
<dbReference type="InterPro" id="IPR001254">
    <property type="entry name" value="Trypsin_dom"/>
</dbReference>
<keyword evidence="4" id="KW-0732">Signal</keyword>
<dbReference type="CDD" id="cd00190">
    <property type="entry name" value="Tryp_SPc"/>
    <property type="match status" value="1"/>
</dbReference>
<comment type="caution">
    <text evidence="6">The sequence shown here is derived from an EMBL/GenBank/DDBJ whole genome shotgun (WGS) entry which is preliminary data.</text>
</comment>
<dbReference type="InterPro" id="IPR043504">
    <property type="entry name" value="Peptidase_S1_PA_chymotrypsin"/>
</dbReference>
<dbReference type="AlphaFoldDB" id="A0A8J3VNP7"/>
<dbReference type="InterPro" id="IPR033116">
    <property type="entry name" value="TRYPSIN_SER"/>
</dbReference>
<dbReference type="InterPro" id="IPR050430">
    <property type="entry name" value="Peptidase_S1"/>
</dbReference>
<dbReference type="GO" id="GO:0004252">
    <property type="term" value="F:serine-type endopeptidase activity"/>
    <property type="evidence" value="ECO:0007669"/>
    <property type="project" value="InterPro"/>
</dbReference>
<dbReference type="InterPro" id="IPR028994">
    <property type="entry name" value="Integrin_alpha_N"/>
</dbReference>
<evidence type="ECO:0000256" key="2">
    <source>
        <dbReference type="ARBA" id="ARBA00023157"/>
    </source>
</evidence>
<feature type="domain" description="Peptidase S1" evidence="5">
    <location>
        <begin position="99"/>
        <end position="345"/>
    </location>
</feature>
<dbReference type="Pfam" id="PF00089">
    <property type="entry name" value="Trypsin"/>
    <property type="match status" value="1"/>
</dbReference>
<evidence type="ECO:0000313" key="7">
    <source>
        <dbReference type="Proteomes" id="UP000642748"/>
    </source>
</evidence>
<feature type="chain" id="PRO_5035191567" description="Peptidase S1 domain-containing protein" evidence="4">
    <location>
        <begin position="39"/>
        <end position="614"/>
    </location>
</feature>
<keyword evidence="3" id="KW-0645">Protease</keyword>
<accession>A0A8J3VNP7</accession>
<dbReference type="SUPFAM" id="SSF69318">
    <property type="entry name" value="Integrin alpha N-terminal domain"/>
    <property type="match status" value="1"/>
</dbReference>
<dbReference type="PANTHER" id="PTHR24276">
    <property type="entry name" value="POLYSERASE-RELATED"/>
    <property type="match status" value="1"/>
</dbReference>
<keyword evidence="3" id="KW-0378">Hydrolase</keyword>
<dbReference type="EMBL" id="BONZ01000008">
    <property type="protein sequence ID" value="GIH12566.1"/>
    <property type="molecule type" value="Genomic_DNA"/>
</dbReference>
<gene>
    <name evidence="6" type="ORF">Raf01_07380</name>
</gene>
<proteinExistence type="inferred from homology"/>
<dbReference type="InterPro" id="IPR009003">
    <property type="entry name" value="Peptidase_S1_PA"/>
</dbReference>
<dbReference type="PROSITE" id="PS00135">
    <property type="entry name" value="TRYPSIN_SER"/>
    <property type="match status" value="1"/>
</dbReference>
<dbReference type="PROSITE" id="PS00134">
    <property type="entry name" value="TRYPSIN_HIS"/>
    <property type="match status" value="1"/>
</dbReference>
<dbReference type="PROSITE" id="PS50240">
    <property type="entry name" value="TRYPSIN_DOM"/>
    <property type="match status" value="1"/>
</dbReference>
<dbReference type="SUPFAM" id="SSF50494">
    <property type="entry name" value="Trypsin-like serine proteases"/>
    <property type="match status" value="1"/>
</dbReference>
<dbReference type="Gene3D" id="2.40.10.10">
    <property type="entry name" value="Trypsin-like serine proteases"/>
    <property type="match status" value="1"/>
</dbReference>
<dbReference type="RefSeq" id="WP_239133345.1">
    <property type="nucleotide sequence ID" value="NZ_BONZ01000008.1"/>
</dbReference>
<organism evidence="6 7">
    <name type="scientific">Rugosimonospora africana</name>
    <dbReference type="NCBI Taxonomy" id="556532"/>
    <lineage>
        <taxon>Bacteria</taxon>
        <taxon>Bacillati</taxon>
        <taxon>Actinomycetota</taxon>
        <taxon>Actinomycetes</taxon>
        <taxon>Micromonosporales</taxon>
        <taxon>Micromonosporaceae</taxon>
        <taxon>Rugosimonospora</taxon>
    </lineage>
</organism>
<evidence type="ECO:0000313" key="6">
    <source>
        <dbReference type="EMBL" id="GIH12566.1"/>
    </source>
</evidence>
<dbReference type="SMART" id="SM00020">
    <property type="entry name" value="Tryp_SPc"/>
    <property type="match status" value="1"/>
</dbReference>
<dbReference type="GO" id="GO:0006508">
    <property type="term" value="P:proteolysis"/>
    <property type="evidence" value="ECO:0007669"/>
    <property type="project" value="UniProtKB-KW"/>
</dbReference>
<evidence type="ECO:0000256" key="4">
    <source>
        <dbReference type="SAM" id="SignalP"/>
    </source>
</evidence>
<evidence type="ECO:0000256" key="1">
    <source>
        <dbReference type="ARBA" id="ARBA00007664"/>
    </source>
</evidence>
<dbReference type="PANTHER" id="PTHR24276:SF98">
    <property type="entry name" value="FI18310P1-RELATED"/>
    <property type="match status" value="1"/>
</dbReference>
<feature type="signal peptide" evidence="4">
    <location>
        <begin position="1"/>
        <end position="38"/>
    </location>
</feature>
<dbReference type="InterPro" id="IPR018114">
    <property type="entry name" value="TRYPSIN_HIS"/>
</dbReference>
<evidence type="ECO:0000256" key="3">
    <source>
        <dbReference type="RuleBase" id="RU363034"/>
    </source>
</evidence>
<dbReference type="InterPro" id="IPR001314">
    <property type="entry name" value="Peptidase_S1A"/>
</dbReference>
<keyword evidence="2" id="KW-1015">Disulfide bond</keyword>